<keyword evidence="9 16" id="KW-0227">DNA damage</keyword>
<evidence type="ECO:0000256" key="5">
    <source>
        <dbReference type="ARBA" id="ARBA00022679"/>
    </source>
</evidence>
<dbReference type="NCBIfam" id="NF003015">
    <property type="entry name" value="PRK03858.1"/>
    <property type="match status" value="1"/>
</dbReference>
<keyword evidence="20" id="KW-1185">Reference proteome</keyword>
<keyword evidence="6 16" id="KW-0548">Nucleotidyltransferase</keyword>
<dbReference type="HAMAP" id="MF_01113">
    <property type="entry name" value="DNApol_IV"/>
    <property type="match status" value="1"/>
</dbReference>
<keyword evidence="10 16" id="KW-0460">Magnesium</keyword>
<dbReference type="NCBIfam" id="NF002751">
    <property type="entry name" value="PRK02794.1"/>
    <property type="match status" value="1"/>
</dbReference>
<dbReference type="NCBIfam" id="NF002677">
    <property type="entry name" value="PRK02406.1"/>
    <property type="match status" value="1"/>
</dbReference>
<dbReference type="InterPro" id="IPR022880">
    <property type="entry name" value="DNApol_IV"/>
</dbReference>
<keyword evidence="7 16" id="KW-0235">DNA replication</keyword>
<dbReference type="Pfam" id="PF11799">
    <property type="entry name" value="IMS_C"/>
    <property type="match status" value="1"/>
</dbReference>
<keyword evidence="3 16" id="KW-0515">Mutator protein</keyword>
<evidence type="ECO:0000256" key="12">
    <source>
        <dbReference type="ARBA" id="ARBA00023125"/>
    </source>
</evidence>
<evidence type="ECO:0000256" key="17">
    <source>
        <dbReference type="SAM" id="MobiDB-lite"/>
    </source>
</evidence>
<evidence type="ECO:0000256" key="8">
    <source>
        <dbReference type="ARBA" id="ARBA00022723"/>
    </source>
</evidence>
<dbReference type="Gene3D" id="1.10.150.20">
    <property type="entry name" value="5' to 3' exonuclease, C-terminal subdomain"/>
    <property type="match status" value="1"/>
</dbReference>
<comment type="catalytic activity">
    <reaction evidence="15 16">
        <text>DNA(n) + a 2'-deoxyribonucleoside 5'-triphosphate = DNA(n+1) + diphosphate</text>
        <dbReference type="Rhea" id="RHEA:22508"/>
        <dbReference type="Rhea" id="RHEA-COMP:17339"/>
        <dbReference type="Rhea" id="RHEA-COMP:17340"/>
        <dbReference type="ChEBI" id="CHEBI:33019"/>
        <dbReference type="ChEBI" id="CHEBI:61560"/>
        <dbReference type="ChEBI" id="CHEBI:173112"/>
        <dbReference type="EC" id="2.7.7.7"/>
    </reaction>
</comment>
<evidence type="ECO:0000256" key="9">
    <source>
        <dbReference type="ARBA" id="ARBA00022763"/>
    </source>
</evidence>
<evidence type="ECO:0000256" key="15">
    <source>
        <dbReference type="ARBA" id="ARBA00049244"/>
    </source>
</evidence>
<feature type="compositionally biased region" description="Basic and acidic residues" evidence="17">
    <location>
        <begin position="246"/>
        <end position="264"/>
    </location>
</feature>
<keyword evidence="4 16" id="KW-0963">Cytoplasm</keyword>
<dbReference type="SUPFAM" id="SSF56672">
    <property type="entry name" value="DNA/RNA polymerases"/>
    <property type="match status" value="1"/>
</dbReference>
<sequence>MSVKGGQGERQVSDGDVDSSTATILHIDMDAFFASVELLDRPELRGKPVVVGGAGGRGVVTSATYEARAFGVRSAMPVSQARRLCPQAIFLPSHGAKYSAYSRQVMNLFRDVTPLVEPLSIDEAFLDVAGARRLLGPPGTIARGIRERVYSETGLTCSIGAAATKFVAKVASTRSKPDGLLIVPAERTLAFLHPLPVTALWGVGKATAESLARHGLRTVGDLAQTPRDVLQKWVGQAAGGGLHDLAWGRDPRRVNPERSEKSVGHENTFSIDTGDLVFLRRELLDQSERVAVRLRAGGYSARTIALKLRFADFTTISRSRTLPEPTSTAKRIYEQAVELLEEQDLAGRKIRLIGVRAEQLSDASGDTLSLWSEDDAWRDAEQVMDAATQRFGRGTIRPATLLPKKAPPAAP</sequence>
<dbReference type="InterPro" id="IPR036775">
    <property type="entry name" value="DNA_pol_Y-fam_lit_finger_sf"/>
</dbReference>
<dbReference type="Gene3D" id="3.40.1170.60">
    <property type="match status" value="1"/>
</dbReference>
<dbReference type="InterPro" id="IPR053848">
    <property type="entry name" value="IMS_HHH_1"/>
</dbReference>
<reference evidence="20" key="1">
    <citation type="journal article" date="2019" name="Int. J. Syst. Evol. Microbiol.">
        <title>The Global Catalogue of Microorganisms (GCM) 10K type strain sequencing project: providing services to taxonomists for standard genome sequencing and annotation.</title>
        <authorList>
            <consortium name="The Broad Institute Genomics Platform"/>
            <consortium name="The Broad Institute Genome Sequencing Center for Infectious Disease"/>
            <person name="Wu L."/>
            <person name="Ma J."/>
        </authorList>
    </citation>
    <scope>NUCLEOTIDE SEQUENCE [LARGE SCALE GENOMIC DNA]</scope>
    <source>
        <strain evidence="20">NBRC 108725</strain>
    </source>
</reference>
<feature type="domain" description="UmuC" evidence="18">
    <location>
        <begin position="24"/>
        <end position="204"/>
    </location>
</feature>
<evidence type="ECO:0000256" key="10">
    <source>
        <dbReference type="ARBA" id="ARBA00022842"/>
    </source>
</evidence>
<dbReference type="PANTHER" id="PTHR11076:SF33">
    <property type="entry name" value="DNA POLYMERASE KAPPA"/>
    <property type="match status" value="1"/>
</dbReference>
<dbReference type="RefSeq" id="WP_286276514.1">
    <property type="nucleotide sequence ID" value="NZ_AP027731.1"/>
</dbReference>
<evidence type="ECO:0000256" key="11">
    <source>
        <dbReference type="ARBA" id="ARBA00022932"/>
    </source>
</evidence>
<dbReference type="Proteomes" id="UP001321498">
    <property type="component" value="Chromosome"/>
</dbReference>
<organism evidence="19 20">
    <name type="scientific">Naasia aerilata</name>
    <dbReference type="NCBI Taxonomy" id="1162966"/>
    <lineage>
        <taxon>Bacteria</taxon>
        <taxon>Bacillati</taxon>
        <taxon>Actinomycetota</taxon>
        <taxon>Actinomycetes</taxon>
        <taxon>Micrococcales</taxon>
        <taxon>Microbacteriaceae</taxon>
        <taxon>Naasia</taxon>
    </lineage>
</organism>
<evidence type="ECO:0000256" key="1">
    <source>
        <dbReference type="ARBA" id="ARBA00004496"/>
    </source>
</evidence>
<keyword evidence="11 16" id="KW-0239">DNA-directed DNA polymerase</keyword>
<protein>
    <recommendedName>
        <fullName evidence="16">DNA polymerase IV</fullName>
        <shortName evidence="16">Pol IV</shortName>
        <ecNumber evidence="16">2.7.7.7</ecNumber>
    </recommendedName>
</protein>
<evidence type="ECO:0000259" key="18">
    <source>
        <dbReference type="PROSITE" id="PS50173"/>
    </source>
</evidence>
<dbReference type="EC" id="2.7.7.7" evidence="16"/>
<comment type="subunit">
    <text evidence="16">Monomer.</text>
</comment>
<dbReference type="PANTHER" id="PTHR11076">
    <property type="entry name" value="DNA REPAIR POLYMERASE UMUC / TRANSFERASE FAMILY MEMBER"/>
    <property type="match status" value="1"/>
</dbReference>
<keyword evidence="13 16" id="KW-0234">DNA repair</keyword>
<comment type="subcellular location">
    <subcellularLocation>
        <location evidence="1 16">Cytoplasm</location>
    </subcellularLocation>
</comment>
<evidence type="ECO:0000256" key="16">
    <source>
        <dbReference type="HAMAP-Rule" id="MF_01113"/>
    </source>
</evidence>
<keyword evidence="8 16" id="KW-0479">Metal-binding</keyword>
<dbReference type="CDD" id="cd03586">
    <property type="entry name" value="PolY_Pol_IV_kappa"/>
    <property type="match status" value="1"/>
</dbReference>
<proteinExistence type="inferred from homology"/>
<dbReference type="Gene3D" id="3.30.70.270">
    <property type="match status" value="1"/>
</dbReference>
<dbReference type="InterPro" id="IPR001126">
    <property type="entry name" value="UmuC"/>
</dbReference>
<dbReference type="EMBL" id="AP027731">
    <property type="protein sequence ID" value="BDZ46448.1"/>
    <property type="molecule type" value="Genomic_DNA"/>
</dbReference>
<dbReference type="Pfam" id="PF00817">
    <property type="entry name" value="IMS"/>
    <property type="match status" value="1"/>
</dbReference>
<evidence type="ECO:0000256" key="6">
    <source>
        <dbReference type="ARBA" id="ARBA00022695"/>
    </source>
</evidence>
<dbReference type="PROSITE" id="PS50173">
    <property type="entry name" value="UMUC"/>
    <property type="match status" value="1"/>
</dbReference>
<feature type="binding site" evidence="16">
    <location>
        <position position="28"/>
    </location>
    <ligand>
        <name>Mg(2+)</name>
        <dbReference type="ChEBI" id="CHEBI:18420"/>
    </ligand>
</feature>
<evidence type="ECO:0000256" key="2">
    <source>
        <dbReference type="ARBA" id="ARBA00010945"/>
    </source>
</evidence>
<feature type="binding site" evidence="16">
    <location>
        <position position="122"/>
    </location>
    <ligand>
        <name>Mg(2+)</name>
        <dbReference type="ChEBI" id="CHEBI:18420"/>
    </ligand>
</feature>
<gene>
    <name evidence="19" type="primary">dinB_2</name>
    <name evidence="16" type="synonym">dinB</name>
    <name evidence="19" type="ORF">GCM10025866_23570</name>
</gene>
<feature type="region of interest" description="Disordered" evidence="17">
    <location>
        <begin position="245"/>
        <end position="265"/>
    </location>
</feature>
<dbReference type="SUPFAM" id="SSF100879">
    <property type="entry name" value="Lesion bypass DNA polymerase (Y-family), little finger domain"/>
    <property type="match status" value="1"/>
</dbReference>
<dbReference type="Gene3D" id="3.30.1490.100">
    <property type="entry name" value="DNA polymerase, Y-family, little finger domain"/>
    <property type="match status" value="1"/>
</dbReference>
<dbReference type="InterPro" id="IPR043502">
    <property type="entry name" value="DNA/RNA_pol_sf"/>
</dbReference>
<comment type="similarity">
    <text evidence="2 16">Belongs to the DNA polymerase type-Y family.</text>
</comment>
<comment type="function">
    <text evidence="14 16">Poorly processive, error-prone DNA polymerase involved in untargeted mutagenesis. Copies undamaged DNA at stalled replication forks, which arise in vivo from mismatched or misaligned primer ends. These misaligned primers can be extended by PolIV. Exhibits no 3'-5' exonuclease (proofreading) activity. May be involved in translesional synthesis, in conjunction with the beta clamp from PolIII.</text>
</comment>
<feature type="active site" evidence="16">
    <location>
        <position position="123"/>
    </location>
</feature>
<evidence type="ECO:0000313" key="20">
    <source>
        <dbReference type="Proteomes" id="UP001321498"/>
    </source>
</evidence>
<accession>A0ABN6XSM9</accession>
<evidence type="ECO:0000256" key="4">
    <source>
        <dbReference type="ARBA" id="ARBA00022490"/>
    </source>
</evidence>
<evidence type="ECO:0000313" key="19">
    <source>
        <dbReference type="EMBL" id="BDZ46448.1"/>
    </source>
</evidence>
<keyword evidence="12 16" id="KW-0238">DNA-binding</keyword>
<dbReference type="NCBIfam" id="NF002882">
    <property type="entry name" value="PRK03348.1"/>
    <property type="match status" value="1"/>
</dbReference>
<dbReference type="InterPro" id="IPR017961">
    <property type="entry name" value="DNA_pol_Y-fam_little_finger"/>
</dbReference>
<evidence type="ECO:0000256" key="3">
    <source>
        <dbReference type="ARBA" id="ARBA00022457"/>
    </source>
</evidence>
<keyword evidence="5 16" id="KW-0808">Transferase</keyword>
<dbReference type="InterPro" id="IPR050116">
    <property type="entry name" value="DNA_polymerase-Y"/>
</dbReference>
<evidence type="ECO:0000256" key="7">
    <source>
        <dbReference type="ARBA" id="ARBA00022705"/>
    </source>
</evidence>
<comment type="cofactor">
    <cofactor evidence="16">
        <name>Mg(2+)</name>
        <dbReference type="ChEBI" id="CHEBI:18420"/>
    </cofactor>
    <text evidence="16">Binds 2 magnesium ions per subunit.</text>
</comment>
<evidence type="ECO:0000256" key="13">
    <source>
        <dbReference type="ARBA" id="ARBA00023204"/>
    </source>
</evidence>
<dbReference type="Pfam" id="PF21999">
    <property type="entry name" value="IMS_HHH_1"/>
    <property type="match status" value="1"/>
</dbReference>
<feature type="site" description="Substrate discrimination" evidence="16">
    <location>
        <position position="33"/>
    </location>
</feature>
<name>A0ABN6XSM9_9MICO</name>
<dbReference type="InterPro" id="IPR043128">
    <property type="entry name" value="Rev_trsase/Diguanyl_cyclase"/>
</dbReference>
<evidence type="ECO:0000256" key="14">
    <source>
        <dbReference type="ARBA" id="ARBA00025589"/>
    </source>
</evidence>